<dbReference type="Pfam" id="PF04307">
    <property type="entry name" value="YdjM"/>
    <property type="match status" value="1"/>
</dbReference>
<dbReference type="AlphaFoldDB" id="A0A4R6RI64"/>
<dbReference type="Proteomes" id="UP000294593">
    <property type="component" value="Unassembled WGS sequence"/>
</dbReference>
<protein>
    <submittedName>
        <fullName evidence="2">Uncharacterized protein</fullName>
    </submittedName>
</protein>
<gene>
    <name evidence="2" type="ORF">EV672_102474</name>
</gene>
<evidence type="ECO:0000313" key="3">
    <source>
        <dbReference type="Proteomes" id="UP000294593"/>
    </source>
</evidence>
<feature type="transmembrane region" description="Helical" evidence="1">
    <location>
        <begin position="158"/>
        <end position="175"/>
    </location>
</feature>
<evidence type="ECO:0000256" key="1">
    <source>
        <dbReference type="SAM" id="Phobius"/>
    </source>
</evidence>
<evidence type="ECO:0000313" key="2">
    <source>
        <dbReference type="EMBL" id="TDP86123.1"/>
    </source>
</evidence>
<organism evidence="2 3">
    <name type="scientific">Aquabacterium commune</name>
    <dbReference type="NCBI Taxonomy" id="70586"/>
    <lineage>
        <taxon>Bacteria</taxon>
        <taxon>Pseudomonadati</taxon>
        <taxon>Pseudomonadota</taxon>
        <taxon>Betaproteobacteria</taxon>
        <taxon>Burkholderiales</taxon>
        <taxon>Aquabacterium</taxon>
    </lineage>
</organism>
<dbReference type="InterPro" id="IPR007404">
    <property type="entry name" value="YdjM-like"/>
</dbReference>
<dbReference type="EMBL" id="SNXW01000002">
    <property type="protein sequence ID" value="TDP86123.1"/>
    <property type="molecule type" value="Genomic_DNA"/>
</dbReference>
<dbReference type="RefSeq" id="WP_133607278.1">
    <property type="nucleotide sequence ID" value="NZ_SNXW01000002.1"/>
</dbReference>
<keyword evidence="1" id="KW-1133">Transmembrane helix</keyword>
<keyword evidence="3" id="KW-1185">Reference proteome</keyword>
<keyword evidence="1" id="KW-0472">Membrane</keyword>
<sequence>MNAINHAATALAIHRRWPGVPIWPVLVSVQIVEVLWVALNLLGVERTEVGPAFASMRDVHLVHMPYSHSLVTTALLAWAVWWVFAKRLGRPQWGVALAVGVFSHTVLDLLVHAPDMAIAPGITSPKLGTGLYDAPMVALVVETLYGVWCWRRFQGSKALLAVILAFNVGALSFYSPDIPGPETLIAGHPMLFAGFIGAHIAMGWFAIWYFARTSWQSAPLQTTQPREQP</sequence>
<name>A0A4R6RI64_9BURK</name>
<proteinExistence type="predicted"/>
<feature type="transmembrane region" description="Helical" evidence="1">
    <location>
        <begin position="21"/>
        <end position="44"/>
    </location>
</feature>
<accession>A0A4R6RI64</accession>
<dbReference type="OrthoDB" id="327431at2"/>
<reference evidence="2 3" key="1">
    <citation type="submission" date="2019-03" db="EMBL/GenBank/DDBJ databases">
        <title>Genomic Encyclopedia of Type Strains, Phase IV (KMG-IV): sequencing the most valuable type-strain genomes for metagenomic binning, comparative biology and taxonomic classification.</title>
        <authorList>
            <person name="Goeker M."/>
        </authorList>
    </citation>
    <scope>NUCLEOTIDE SEQUENCE [LARGE SCALE GENOMIC DNA]</scope>
    <source>
        <strain evidence="2 3">DSM 11901</strain>
    </source>
</reference>
<keyword evidence="1" id="KW-0812">Transmembrane</keyword>
<feature type="transmembrane region" description="Helical" evidence="1">
    <location>
        <begin position="190"/>
        <end position="211"/>
    </location>
</feature>
<feature type="transmembrane region" description="Helical" evidence="1">
    <location>
        <begin position="64"/>
        <end position="84"/>
    </location>
</feature>
<feature type="transmembrane region" description="Helical" evidence="1">
    <location>
        <begin position="93"/>
        <end position="111"/>
    </location>
</feature>
<comment type="caution">
    <text evidence="2">The sequence shown here is derived from an EMBL/GenBank/DDBJ whole genome shotgun (WGS) entry which is preliminary data.</text>
</comment>
<feature type="transmembrane region" description="Helical" evidence="1">
    <location>
        <begin position="131"/>
        <end position="151"/>
    </location>
</feature>